<dbReference type="PANTHER" id="PTHR34512">
    <property type="entry name" value="CELL SURFACE PROTEIN"/>
    <property type="match status" value="1"/>
</dbReference>
<dbReference type="GO" id="GO:0051205">
    <property type="term" value="P:protein insertion into membrane"/>
    <property type="evidence" value="ECO:0007669"/>
    <property type="project" value="UniProtKB-UniRule"/>
</dbReference>
<dbReference type="SMART" id="SM00564">
    <property type="entry name" value="PQQ"/>
    <property type="match status" value="7"/>
</dbReference>
<keyword evidence="5" id="KW-0812">Transmembrane</keyword>
<dbReference type="InterPro" id="IPR015943">
    <property type="entry name" value="WD40/YVTN_repeat-like_dom_sf"/>
</dbReference>
<dbReference type="InterPro" id="IPR018391">
    <property type="entry name" value="PQQ_b-propeller_rpt"/>
</dbReference>
<sequence>MQYSRFAYRLQNPRHGVAARKLGAWFIIVLLASLPGCGITSFWGKDNKSKELPPAPLVKFEPRERLQELWEQKVGGVGDDPYVELVPVVREKRLFIATLEGEVHAYDTDTGEPLWRIDLEIPIRGGPGLGETAIFVGANNGDVVALSQDNGNVLWKAKVSSEVLAKPRERRGVVVVRTIDGKLFGLNREDGAQRWVYERSVPILTLRGTSAPVFSEDLVISGFDGGQLAAISIEEGYIAWETRIAFPIGRSDIERMVDIDGELTVMGNVVYAVTFQGQVAAVDMRSGETLWKRNMSSSVGLDAYGENLYVTDEQSHLWALDRRNGESLWHRTEFERRKLTAPVGFSPADAKNYVAVGDFEGYLHILDGNSGRTVARVHVDKQGIVNPPIITGDNTLYVYGGSGILAAFRIIGN</sequence>
<gene>
    <name evidence="4" type="primary">bamB</name>
    <name evidence="7" type="ORF">BECKTC1821E_GA0114239_104019</name>
    <name evidence="8" type="ORF">BECKTC1821F_GA0114240_10392</name>
</gene>
<dbReference type="PANTHER" id="PTHR34512:SF30">
    <property type="entry name" value="OUTER MEMBRANE PROTEIN ASSEMBLY FACTOR BAMB"/>
    <property type="match status" value="1"/>
</dbReference>
<dbReference type="EMBL" id="CAADFT010000040">
    <property type="protein sequence ID" value="VFK44817.1"/>
    <property type="molecule type" value="Genomic_DNA"/>
</dbReference>
<evidence type="ECO:0000256" key="5">
    <source>
        <dbReference type="SAM" id="Phobius"/>
    </source>
</evidence>
<dbReference type="InterPro" id="IPR011047">
    <property type="entry name" value="Quinoprotein_ADH-like_sf"/>
</dbReference>
<evidence type="ECO:0000256" key="3">
    <source>
        <dbReference type="ARBA" id="ARBA00023237"/>
    </source>
</evidence>
<evidence type="ECO:0000313" key="8">
    <source>
        <dbReference type="EMBL" id="VFK60005.1"/>
    </source>
</evidence>
<organism evidence="8">
    <name type="scientific">Candidatus Kentrum sp. TC</name>
    <dbReference type="NCBI Taxonomy" id="2126339"/>
    <lineage>
        <taxon>Bacteria</taxon>
        <taxon>Pseudomonadati</taxon>
        <taxon>Pseudomonadota</taxon>
        <taxon>Gammaproteobacteria</taxon>
        <taxon>Candidatus Kentrum</taxon>
    </lineage>
</organism>
<keyword evidence="3 4" id="KW-0998">Cell outer membrane</keyword>
<evidence type="ECO:0000256" key="1">
    <source>
        <dbReference type="ARBA" id="ARBA00022729"/>
    </source>
</evidence>
<keyword evidence="5" id="KW-1133">Transmembrane helix</keyword>
<protein>
    <recommendedName>
        <fullName evidence="4">Outer membrane protein assembly factor BamB</fullName>
    </recommendedName>
</protein>
<dbReference type="InterPro" id="IPR002372">
    <property type="entry name" value="PQQ_rpt_dom"/>
</dbReference>
<dbReference type="InterPro" id="IPR017687">
    <property type="entry name" value="BamB"/>
</dbReference>
<name>A0A451A1V6_9GAMM</name>
<dbReference type="GO" id="GO:0043165">
    <property type="term" value="P:Gram-negative-bacterium-type cell outer membrane assembly"/>
    <property type="evidence" value="ECO:0007669"/>
    <property type="project" value="UniProtKB-UniRule"/>
</dbReference>
<feature type="transmembrane region" description="Helical" evidence="5">
    <location>
        <begin position="22"/>
        <end position="44"/>
    </location>
</feature>
<evidence type="ECO:0000256" key="4">
    <source>
        <dbReference type="HAMAP-Rule" id="MF_00923"/>
    </source>
</evidence>
<feature type="domain" description="Pyrrolo-quinoline quinone repeat" evidence="6">
    <location>
        <begin position="100"/>
        <end position="330"/>
    </location>
</feature>
<dbReference type="GO" id="GO:0009279">
    <property type="term" value="C:cell outer membrane"/>
    <property type="evidence" value="ECO:0007669"/>
    <property type="project" value="UniProtKB-SubCell"/>
</dbReference>
<evidence type="ECO:0000313" key="7">
    <source>
        <dbReference type="EMBL" id="VFK44817.1"/>
    </source>
</evidence>
<dbReference type="NCBIfam" id="TIGR03300">
    <property type="entry name" value="assembly_YfgL"/>
    <property type="match status" value="1"/>
</dbReference>
<dbReference type="SUPFAM" id="SSF50998">
    <property type="entry name" value="Quinoprotein alcohol dehydrogenase-like"/>
    <property type="match status" value="1"/>
</dbReference>
<dbReference type="EMBL" id="CAADFW010000039">
    <property type="protein sequence ID" value="VFK60005.1"/>
    <property type="molecule type" value="Genomic_DNA"/>
</dbReference>
<comment type="subunit">
    <text evidence="4">Part of the Bam complex.</text>
</comment>
<proteinExistence type="inferred from homology"/>
<comment type="similarity">
    <text evidence="4">Belongs to the BamB family.</text>
</comment>
<comment type="subcellular location">
    <subcellularLocation>
        <location evidence="4">Cell outer membrane</location>
    </subcellularLocation>
</comment>
<dbReference type="HAMAP" id="MF_00923">
    <property type="entry name" value="OM_assembly_BamB"/>
    <property type="match status" value="1"/>
</dbReference>
<comment type="function">
    <text evidence="4">Part of the outer membrane protein assembly complex, which is involved in assembly and insertion of beta-barrel proteins into the outer membrane.</text>
</comment>
<keyword evidence="1 4" id="KW-0732">Signal</keyword>
<dbReference type="AlphaFoldDB" id="A0A451A1V6"/>
<evidence type="ECO:0000256" key="2">
    <source>
        <dbReference type="ARBA" id="ARBA00023136"/>
    </source>
</evidence>
<reference evidence="8" key="1">
    <citation type="submission" date="2019-02" db="EMBL/GenBank/DDBJ databases">
        <authorList>
            <person name="Gruber-Vodicka R. H."/>
            <person name="Seah K. B. B."/>
        </authorList>
    </citation>
    <scope>NUCLEOTIDE SEQUENCE</scope>
    <source>
        <strain evidence="7">BECK_BZ125</strain>
        <strain evidence="8">BECK_BZ126</strain>
    </source>
</reference>
<evidence type="ECO:0000259" key="6">
    <source>
        <dbReference type="Pfam" id="PF13360"/>
    </source>
</evidence>
<dbReference type="Pfam" id="PF13360">
    <property type="entry name" value="PQQ_2"/>
    <property type="match status" value="1"/>
</dbReference>
<dbReference type="Gene3D" id="2.130.10.10">
    <property type="entry name" value="YVTN repeat-like/Quinoprotein amine dehydrogenase"/>
    <property type="match status" value="1"/>
</dbReference>
<keyword evidence="2 4" id="KW-0472">Membrane</keyword>
<accession>A0A451A1V6</accession>